<evidence type="ECO:0000256" key="1">
    <source>
        <dbReference type="SAM" id="Phobius"/>
    </source>
</evidence>
<dbReference type="AlphaFoldDB" id="A0A6H5IDH5"/>
<organism evidence="2 3">
    <name type="scientific">Trichogramma brassicae</name>
    <dbReference type="NCBI Taxonomy" id="86971"/>
    <lineage>
        <taxon>Eukaryota</taxon>
        <taxon>Metazoa</taxon>
        <taxon>Ecdysozoa</taxon>
        <taxon>Arthropoda</taxon>
        <taxon>Hexapoda</taxon>
        <taxon>Insecta</taxon>
        <taxon>Pterygota</taxon>
        <taxon>Neoptera</taxon>
        <taxon>Endopterygota</taxon>
        <taxon>Hymenoptera</taxon>
        <taxon>Apocrita</taxon>
        <taxon>Proctotrupomorpha</taxon>
        <taxon>Chalcidoidea</taxon>
        <taxon>Trichogrammatidae</taxon>
        <taxon>Trichogramma</taxon>
    </lineage>
</organism>
<keyword evidence="1" id="KW-1133">Transmembrane helix</keyword>
<sequence length="184" mass="21488">MFISAAARARIDNEDFYVILVLNLAGKFSQLSNGGIRFSENIHFHRENRHQMCQAKYFEKFGPPEALVVVVVVYARARNCVIFMRVRTICTCACYVERCSAERATRVRACVPLVYIGAFFTYIQRNPKKQLQPAQLRGSRRYTYMIETIFGLLQFASNIYSLYTKYFFKKLRASVHRVHLNVFK</sequence>
<keyword evidence="1" id="KW-0812">Transmembrane</keyword>
<keyword evidence="1" id="KW-0472">Membrane</keyword>
<feature type="transmembrane region" description="Helical" evidence="1">
    <location>
        <begin position="144"/>
        <end position="163"/>
    </location>
</feature>
<dbReference type="EMBL" id="CADCXV010000806">
    <property type="protein sequence ID" value="CAB0036110.1"/>
    <property type="molecule type" value="Genomic_DNA"/>
</dbReference>
<accession>A0A6H5IDH5</accession>
<evidence type="ECO:0000313" key="3">
    <source>
        <dbReference type="Proteomes" id="UP000479190"/>
    </source>
</evidence>
<keyword evidence="3" id="KW-1185">Reference proteome</keyword>
<reference evidence="2 3" key="1">
    <citation type="submission" date="2020-02" db="EMBL/GenBank/DDBJ databases">
        <authorList>
            <person name="Ferguson B K."/>
        </authorList>
    </citation>
    <scope>NUCLEOTIDE SEQUENCE [LARGE SCALE GENOMIC DNA]</scope>
</reference>
<dbReference type="Proteomes" id="UP000479190">
    <property type="component" value="Unassembled WGS sequence"/>
</dbReference>
<feature type="transmembrane region" description="Helical" evidence="1">
    <location>
        <begin position="107"/>
        <end position="124"/>
    </location>
</feature>
<proteinExistence type="predicted"/>
<feature type="non-terminal residue" evidence="2">
    <location>
        <position position="184"/>
    </location>
</feature>
<name>A0A6H5IDH5_9HYME</name>
<evidence type="ECO:0000313" key="2">
    <source>
        <dbReference type="EMBL" id="CAB0036110.1"/>
    </source>
</evidence>
<protein>
    <submittedName>
        <fullName evidence="2">Uncharacterized protein</fullName>
    </submittedName>
</protein>
<gene>
    <name evidence="2" type="ORF">TBRA_LOCUS7991</name>
</gene>